<keyword evidence="2" id="KW-1185">Reference proteome</keyword>
<organism evidence="1 2">
    <name type="scientific">Porites evermanni</name>
    <dbReference type="NCBI Taxonomy" id="104178"/>
    <lineage>
        <taxon>Eukaryota</taxon>
        <taxon>Metazoa</taxon>
        <taxon>Cnidaria</taxon>
        <taxon>Anthozoa</taxon>
        <taxon>Hexacorallia</taxon>
        <taxon>Scleractinia</taxon>
        <taxon>Fungiina</taxon>
        <taxon>Poritidae</taxon>
        <taxon>Porites</taxon>
    </lineage>
</organism>
<proteinExistence type="predicted"/>
<name>A0ABN8QRB7_9CNID</name>
<comment type="caution">
    <text evidence="1">The sequence shown here is derived from an EMBL/GenBank/DDBJ whole genome shotgun (WGS) entry which is preliminary data.</text>
</comment>
<evidence type="ECO:0008006" key="3">
    <source>
        <dbReference type="Google" id="ProtNLM"/>
    </source>
</evidence>
<sequence>MARWALSQSSDCSFCLNPESLLHVVAGCQQYLDRFTWRHDSIRNFIAKSLQPVINVHSSLYADVNGFLNPSIITGENYRPDLLFLIQFKRLYVLELTVGFESNLNAVRKKEKYLNLINEMSRNYRCVRFVNLSMSSLGVLSDECSTFLDMMNDIGIDKKQQLYVIKKMIKIAIRATWTYFLRTLPDIAELIEPPERAIKKALIPTVTDHTVTKEERHLLAIPVRMGGLGFIDLVVTSSSEYKASIKVTNPLVRRIVKQEHQLGRHYIMALTKPLMPIWIFMLEVFGRDRDLHSSTFGCVTLMQTLTET</sequence>
<accession>A0ABN8QRB7</accession>
<evidence type="ECO:0000313" key="1">
    <source>
        <dbReference type="EMBL" id="CAH3168656.1"/>
    </source>
</evidence>
<dbReference type="EMBL" id="CALNXI010001427">
    <property type="protein sequence ID" value="CAH3168656.1"/>
    <property type="molecule type" value="Genomic_DNA"/>
</dbReference>
<reference evidence="1 2" key="1">
    <citation type="submission" date="2022-05" db="EMBL/GenBank/DDBJ databases">
        <authorList>
            <consortium name="Genoscope - CEA"/>
            <person name="William W."/>
        </authorList>
    </citation>
    <scope>NUCLEOTIDE SEQUENCE [LARGE SCALE GENOMIC DNA]</scope>
</reference>
<protein>
    <recommendedName>
        <fullName evidence="3">Reverse transcriptase zinc-binding domain-containing protein</fullName>
    </recommendedName>
</protein>
<gene>
    <name evidence="1" type="ORF">PEVE_00006588</name>
</gene>
<dbReference type="Proteomes" id="UP001159427">
    <property type="component" value="Unassembled WGS sequence"/>
</dbReference>
<evidence type="ECO:0000313" key="2">
    <source>
        <dbReference type="Proteomes" id="UP001159427"/>
    </source>
</evidence>